<dbReference type="InterPro" id="IPR055298">
    <property type="entry name" value="AtLOH3-like"/>
</dbReference>
<evidence type="ECO:0000313" key="4">
    <source>
        <dbReference type="Proteomes" id="UP001632038"/>
    </source>
</evidence>
<feature type="domain" description="TTF-type" evidence="2">
    <location>
        <begin position="99"/>
        <end position="188"/>
    </location>
</feature>
<dbReference type="InterPro" id="IPR008906">
    <property type="entry name" value="HATC_C_dom"/>
</dbReference>
<dbReference type="PANTHER" id="PTHR11697:SF230">
    <property type="entry name" value="ZINC FINGER, MYM DOMAIN CONTAINING 1"/>
    <property type="match status" value="1"/>
</dbReference>
<gene>
    <name evidence="3" type="ORF">CASFOL_004415</name>
</gene>
<dbReference type="Pfam" id="PF05699">
    <property type="entry name" value="Dimer_Tnp_hAT"/>
    <property type="match status" value="1"/>
</dbReference>
<dbReference type="EMBL" id="JAVIJP010000006">
    <property type="protein sequence ID" value="KAL3651413.1"/>
    <property type="molecule type" value="Genomic_DNA"/>
</dbReference>
<comment type="caution">
    <text evidence="3">The sequence shown here is derived from an EMBL/GenBank/DDBJ whole genome shotgun (WGS) entry which is preliminary data.</text>
</comment>
<dbReference type="Pfam" id="PF14291">
    <property type="entry name" value="DUF4371"/>
    <property type="match status" value="1"/>
</dbReference>
<dbReference type="Proteomes" id="UP001632038">
    <property type="component" value="Unassembled WGS sequence"/>
</dbReference>
<dbReference type="SUPFAM" id="SSF53098">
    <property type="entry name" value="Ribonuclease H-like"/>
    <property type="match status" value="1"/>
</dbReference>
<dbReference type="AlphaFoldDB" id="A0ABD3EAE3"/>
<keyword evidence="4" id="KW-1185">Reference proteome</keyword>
<dbReference type="SMART" id="SM00597">
    <property type="entry name" value="ZnF_TTF"/>
    <property type="match status" value="1"/>
</dbReference>
<dbReference type="PANTHER" id="PTHR11697">
    <property type="entry name" value="GENERAL TRANSCRIPTION FACTOR 2-RELATED ZINC FINGER PROTEIN"/>
    <property type="match status" value="1"/>
</dbReference>
<dbReference type="InterPro" id="IPR012337">
    <property type="entry name" value="RNaseH-like_sf"/>
</dbReference>
<feature type="compositionally biased region" description="Low complexity" evidence="1">
    <location>
        <begin position="17"/>
        <end position="38"/>
    </location>
</feature>
<accession>A0ABD3EAE3</accession>
<feature type="region of interest" description="Disordered" evidence="1">
    <location>
        <begin position="1"/>
        <end position="38"/>
    </location>
</feature>
<evidence type="ECO:0000313" key="3">
    <source>
        <dbReference type="EMBL" id="KAL3651413.1"/>
    </source>
</evidence>
<evidence type="ECO:0000259" key="2">
    <source>
        <dbReference type="SMART" id="SM00597"/>
    </source>
</evidence>
<proteinExistence type="predicted"/>
<dbReference type="InterPro" id="IPR025398">
    <property type="entry name" value="DUF4371"/>
</dbReference>
<protein>
    <recommendedName>
        <fullName evidence="2">TTF-type domain-containing protein</fullName>
    </recommendedName>
</protein>
<dbReference type="InterPro" id="IPR006580">
    <property type="entry name" value="Znf_TTF"/>
</dbReference>
<sequence>MLFKFFTPTPRFSETHSSSIPSSIDVPSEEPSSIPSSIDPSPSNTVFIKGAYLELDPGKRILISKYHPNDQDEVRRAYLVNGPTRPNMIEYPPRDIGRRSRSFNNSWYSNNDWLEYSIEKNKVFCLPCYLFYNGTSNSAFVIEGFNCWNLKSKLNVHVGEVNSNHKNCVKACASLMKKNQSIECSFVKHSTKAEDDYFVRVKASLEAVKFLVRGGIAFRGHSEGESSIYKGHFLEFIEILGRNNEKIGEAFTSGGKNCKMTCPIIQKELANACAVETLKKIVGEIGDSIFCVLVDESGDCSGKEQMAVVIRFVDDKGFIVERFVGIVHVADTSAIALKDALQTLLSGFGLCVSKIRGQGYDGASNMKGQFGGLKTLIQNENPQAYYVHCFAHQLQLALVSMARKHEDVDWFFLEVSRIVNFLRSSNKRQALLRKKQVAHFANLIEDELVEMGTGLNQELSIARAGDTRWGSHFRTLSRMVDLFTPIIEVLEDLKSDRYSKGEPKSLLFVMQTFGFVFMLHLMVEVLSLTNDLSQALQKGDQDIVTAMQLVQVSKKKLQQMRDGGWEPFYEKVVGSCGNLEIDVPDMESRYVKGNKSKRLATVLTNHNYFKNDCFLHIIDFVMQELTDRFTPENIELLNCVACLSPCSSFQDFDTKSLVRLARFYPNDFLDVSDKELSSQLETYIECVKMDNNFSNLKGISDLCRTLVRTKKHKTFEFLYTLLKLALSLPVATASVERVFSSMKYVKNELRNRMSNPWLNDCLVTFVEKEVFATVDDRDIIKRFQGMSKRRMHLRLD</sequence>
<evidence type="ECO:0000256" key="1">
    <source>
        <dbReference type="SAM" id="MobiDB-lite"/>
    </source>
</evidence>
<reference evidence="4" key="1">
    <citation type="journal article" date="2024" name="IScience">
        <title>Strigolactones Initiate the Formation of Haustorium-like Structures in Castilleja.</title>
        <authorList>
            <person name="Buerger M."/>
            <person name="Peterson D."/>
            <person name="Chory J."/>
        </authorList>
    </citation>
    <scope>NUCLEOTIDE SEQUENCE [LARGE SCALE GENOMIC DNA]</scope>
</reference>
<organism evidence="3 4">
    <name type="scientific">Castilleja foliolosa</name>
    <dbReference type="NCBI Taxonomy" id="1961234"/>
    <lineage>
        <taxon>Eukaryota</taxon>
        <taxon>Viridiplantae</taxon>
        <taxon>Streptophyta</taxon>
        <taxon>Embryophyta</taxon>
        <taxon>Tracheophyta</taxon>
        <taxon>Spermatophyta</taxon>
        <taxon>Magnoliopsida</taxon>
        <taxon>eudicotyledons</taxon>
        <taxon>Gunneridae</taxon>
        <taxon>Pentapetalae</taxon>
        <taxon>asterids</taxon>
        <taxon>lamiids</taxon>
        <taxon>Lamiales</taxon>
        <taxon>Orobanchaceae</taxon>
        <taxon>Pedicularideae</taxon>
        <taxon>Castillejinae</taxon>
        <taxon>Castilleja</taxon>
    </lineage>
</organism>
<name>A0ABD3EAE3_9LAMI</name>